<accession>A0A1Y2HX30</accession>
<evidence type="ECO:0000256" key="1">
    <source>
        <dbReference type="SAM" id="MobiDB-lite"/>
    </source>
</evidence>
<feature type="region of interest" description="Disordered" evidence="1">
    <location>
        <begin position="1"/>
        <end position="29"/>
    </location>
</feature>
<comment type="caution">
    <text evidence="2">The sequence shown here is derived from an EMBL/GenBank/DDBJ whole genome shotgun (WGS) entry which is preliminary data.</text>
</comment>
<dbReference type="AlphaFoldDB" id="A0A1Y2HX30"/>
<dbReference type="Proteomes" id="UP000193411">
    <property type="component" value="Unassembled WGS sequence"/>
</dbReference>
<evidence type="ECO:0000313" key="2">
    <source>
        <dbReference type="EMBL" id="ORZ38504.1"/>
    </source>
</evidence>
<reference evidence="2 3" key="1">
    <citation type="submission" date="2016-07" db="EMBL/GenBank/DDBJ databases">
        <title>Pervasive Adenine N6-methylation of Active Genes in Fungi.</title>
        <authorList>
            <consortium name="DOE Joint Genome Institute"/>
            <person name="Mondo S.J."/>
            <person name="Dannebaum R.O."/>
            <person name="Kuo R.C."/>
            <person name="Labutti K."/>
            <person name="Haridas S."/>
            <person name="Kuo A."/>
            <person name="Salamov A."/>
            <person name="Ahrendt S.R."/>
            <person name="Lipzen A."/>
            <person name="Sullivan W."/>
            <person name="Andreopoulos W.B."/>
            <person name="Clum A."/>
            <person name="Lindquist E."/>
            <person name="Daum C."/>
            <person name="Ramamoorthy G.K."/>
            <person name="Gryganskyi A."/>
            <person name="Culley D."/>
            <person name="Magnuson J.K."/>
            <person name="James T.Y."/>
            <person name="O'Malley M.A."/>
            <person name="Stajich J.E."/>
            <person name="Spatafora J.W."/>
            <person name="Visel A."/>
            <person name="Grigoriev I.V."/>
        </authorList>
    </citation>
    <scope>NUCLEOTIDE SEQUENCE [LARGE SCALE GENOMIC DNA]</scope>
    <source>
        <strain evidence="2 3">PL171</strain>
    </source>
</reference>
<sequence>MDFPQQEPSLTVKALPNAADHGPRQGEHVSPQIVASILIADAAGKRTKRALKDRGQDAVAVPAAEKKRRTAKTAKVTATASHDHNHSNEDHVYAPDDLSKIEPCSRIRYRPLASPATPESQSSASSVSYSNAARPIRYFCPLSSLPSDTSLRPLPLVVIGVVAWLHTHATSPKLPKYTVARLGVPGSPTFIYAFILLDSDPSSYAPPRIGELIAIRHPTRLQPSSTTSPPAIATSPANLTRLGLAVDLATCASLGCFNYVPSTSSQTLNGSARCELHVMAQVHRSLNKRIELSGASTAPIMLHSGVGKGASVKYVKEVIASTLTDAMGGATGGDAGNSGRGGYTYYMREKVLVTHPRAETSVKENPKRKAAIDAILQKDNSPGAQNLRRVRQLADPTSVNLFEGDLANQQRKRQDDARVVASLDALNDARKRQREVRENQAAAKFATATLSLGSHAQGGIEEKEDKEVIHEGKAAEIKMPTGNTAEAGDMILLSDSSDDDT</sequence>
<gene>
    <name evidence="2" type="ORF">BCR44DRAFT_1428400</name>
</gene>
<feature type="compositionally biased region" description="Basic and acidic residues" evidence="1">
    <location>
        <begin position="81"/>
        <end position="94"/>
    </location>
</feature>
<keyword evidence="3" id="KW-1185">Reference proteome</keyword>
<feature type="region of interest" description="Disordered" evidence="1">
    <location>
        <begin position="473"/>
        <end position="501"/>
    </location>
</feature>
<name>A0A1Y2HX30_9FUNG</name>
<proteinExistence type="predicted"/>
<feature type="region of interest" description="Disordered" evidence="1">
    <location>
        <begin position="51"/>
        <end position="94"/>
    </location>
</feature>
<dbReference type="OrthoDB" id="10421372at2759"/>
<evidence type="ECO:0000313" key="3">
    <source>
        <dbReference type="Proteomes" id="UP000193411"/>
    </source>
</evidence>
<organism evidence="2 3">
    <name type="scientific">Catenaria anguillulae PL171</name>
    <dbReference type="NCBI Taxonomy" id="765915"/>
    <lineage>
        <taxon>Eukaryota</taxon>
        <taxon>Fungi</taxon>
        <taxon>Fungi incertae sedis</taxon>
        <taxon>Blastocladiomycota</taxon>
        <taxon>Blastocladiomycetes</taxon>
        <taxon>Blastocladiales</taxon>
        <taxon>Catenariaceae</taxon>
        <taxon>Catenaria</taxon>
    </lineage>
</organism>
<dbReference type="EMBL" id="MCFL01000008">
    <property type="protein sequence ID" value="ORZ38504.1"/>
    <property type="molecule type" value="Genomic_DNA"/>
</dbReference>
<protein>
    <submittedName>
        <fullName evidence="2">Uncharacterized protein</fullName>
    </submittedName>
</protein>